<dbReference type="OrthoDB" id="787137at2759"/>
<gene>
    <name evidence="17" type="ORF">FVE85_6153</name>
</gene>
<dbReference type="PANTHER" id="PTHR10615:SF161">
    <property type="entry name" value="HISTONE ACETYLTRANSFERASE KAT7"/>
    <property type="match status" value="1"/>
</dbReference>
<dbReference type="GO" id="GO:0004402">
    <property type="term" value="F:histone acetyltransferase activity"/>
    <property type="evidence" value="ECO:0007669"/>
    <property type="project" value="InterPro"/>
</dbReference>
<dbReference type="CDD" id="cd04301">
    <property type="entry name" value="NAT_SF"/>
    <property type="match status" value="1"/>
</dbReference>
<comment type="subcellular location">
    <subcellularLocation>
        <location evidence="1 14">Nucleus</location>
    </subcellularLocation>
</comment>
<feature type="compositionally biased region" description="Basic residues" evidence="15">
    <location>
        <begin position="130"/>
        <end position="142"/>
    </location>
</feature>
<evidence type="ECO:0000256" key="1">
    <source>
        <dbReference type="ARBA" id="ARBA00004123"/>
    </source>
</evidence>
<evidence type="ECO:0000256" key="8">
    <source>
        <dbReference type="ARBA" id="ARBA00022853"/>
    </source>
</evidence>
<keyword evidence="6" id="KW-0863">Zinc-finger</keyword>
<dbReference type="InterPro" id="IPR016197">
    <property type="entry name" value="Chromo-like_dom_sf"/>
</dbReference>
<dbReference type="Gene3D" id="3.40.630.30">
    <property type="match status" value="1"/>
</dbReference>
<evidence type="ECO:0000256" key="4">
    <source>
        <dbReference type="ARBA" id="ARBA00022679"/>
    </source>
</evidence>
<evidence type="ECO:0000256" key="13">
    <source>
        <dbReference type="PIRSR" id="PIRSR602717-51"/>
    </source>
</evidence>
<evidence type="ECO:0000256" key="15">
    <source>
        <dbReference type="SAM" id="MobiDB-lite"/>
    </source>
</evidence>
<evidence type="ECO:0000256" key="2">
    <source>
        <dbReference type="ARBA" id="ARBA00010107"/>
    </source>
</evidence>
<dbReference type="GO" id="GO:0006357">
    <property type="term" value="P:regulation of transcription by RNA polymerase II"/>
    <property type="evidence" value="ECO:0007669"/>
    <property type="project" value="TreeGrafter"/>
</dbReference>
<organism evidence="17 18">
    <name type="scientific">Porphyridium purpureum</name>
    <name type="common">Red alga</name>
    <name type="synonym">Porphyridium cruentum</name>
    <dbReference type="NCBI Taxonomy" id="35688"/>
    <lineage>
        <taxon>Eukaryota</taxon>
        <taxon>Rhodophyta</taxon>
        <taxon>Bangiophyceae</taxon>
        <taxon>Porphyridiales</taxon>
        <taxon>Porphyridiaceae</taxon>
        <taxon>Porphyridium</taxon>
    </lineage>
</organism>
<dbReference type="InterPro" id="IPR000953">
    <property type="entry name" value="Chromo/chromo_shadow_dom"/>
</dbReference>
<dbReference type="InterPro" id="IPR040706">
    <property type="entry name" value="Zf-MYST"/>
</dbReference>
<dbReference type="GO" id="GO:0000785">
    <property type="term" value="C:chromatin"/>
    <property type="evidence" value="ECO:0007669"/>
    <property type="project" value="TreeGrafter"/>
</dbReference>
<feature type="region of interest" description="Disordered" evidence="15">
    <location>
        <begin position="120"/>
        <end position="225"/>
    </location>
</feature>
<dbReference type="InterPro" id="IPR050603">
    <property type="entry name" value="MYST_HAT"/>
</dbReference>
<dbReference type="Gene3D" id="1.10.10.10">
    <property type="entry name" value="Winged helix-like DNA-binding domain superfamily/Winged helix DNA-binding domain"/>
    <property type="match status" value="1"/>
</dbReference>
<sequence length="499" mass="56100">MSDCKAGGVGVEGDGSVSEGADGASALPLSSPTSSSLNLKLESRAAADEPPDDQHDNIPVNATVPCRWRDGEFHMAQVVEKRPRFGGRPGEFEFYIHFEGFNRRLDEWVRKEQLDLERLKKPKVTPAKKSGSKKSGKGKKKDSAKNTYPEGSDTERPNDSNDEPASPTTGGRGKENIAPQAKGAAALSSDGKRKRESEAGDGSAKKKKSRSGTAASTGGHDDHAHHVKNISTIVLGKHEMNAWYYSPFPEEFEGCSRVFFCEFCLKMLHTHDALIRHSKRCVIRHPLGIEIYRKDNVSMWEIDGEKNRTYCRNLCYIAKLFLDHKTLYYDVDPFLFYIMTESDEQGHHLVGYFSKEKQSEENYNVACILTLPAFQRKGYGKFLISFSYELSKLENKVGSPEKPLSDLGLLGYRSFWSQLLIDLLKNETSGSISIEAIRDRTMMKTEDIIGTLQVLELIQYYEGLHIIDMRRVMKMKLGSRGLLVDPSRIQWTPPLPYNS</sequence>
<dbReference type="Proteomes" id="UP000324585">
    <property type="component" value="Unassembled WGS sequence"/>
</dbReference>
<keyword evidence="4 17" id="KW-0808">Transferase</keyword>
<evidence type="ECO:0000259" key="16">
    <source>
        <dbReference type="PROSITE" id="PS51726"/>
    </source>
</evidence>
<dbReference type="InterPro" id="IPR016181">
    <property type="entry name" value="Acyl_CoA_acyltransferase"/>
</dbReference>
<name>A0A5J4Z5S2_PORPP</name>
<dbReference type="SMART" id="SM00298">
    <property type="entry name" value="CHROMO"/>
    <property type="match status" value="1"/>
</dbReference>
<evidence type="ECO:0000256" key="9">
    <source>
        <dbReference type="ARBA" id="ARBA00022990"/>
    </source>
</evidence>
<dbReference type="PANTHER" id="PTHR10615">
    <property type="entry name" value="HISTONE ACETYLTRANSFERASE"/>
    <property type="match status" value="1"/>
</dbReference>
<dbReference type="FunFam" id="1.10.10.10:FF:000022">
    <property type="entry name" value="Histone acetyltransferase"/>
    <property type="match status" value="1"/>
</dbReference>
<dbReference type="SUPFAM" id="SSF55729">
    <property type="entry name" value="Acyl-CoA N-acyltransferases (Nat)"/>
    <property type="match status" value="1"/>
</dbReference>
<feature type="domain" description="MYST-type HAT" evidence="16">
    <location>
        <begin position="225"/>
        <end position="493"/>
    </location>
</feature>
<proteinExistence type="inferred from homology"/>
<keyword evidence="12 14" id="KW-0539">Nucleus</keyword>
<comment type="caution">
    <text evidence="17">The sequence shown here is derived from an EMBL/GenBank/DDBJ whole genome shotgun (WGS) entry which is preliminary data.</text>
</comment>
<evidence type="ECO:0000256" key="11">
    <source>
        <dbReference type="ARBA" id="ARBA00023163"/>
    </source>
</evidence>
<keyword evidence="8" id="KW-0156">Chromatin regulator</keyword>
<feature type="region of interest" description="Disordered" evidence="15">
    <location>
        <begin position="1"/>
        <end position="61"/>
    </location>
</feature>
<dbReference type="GO" id="GO:0005634">
    <property type="term" value="C:nucleus"/>
    <property type="evidence" value="ECO:0007669"/>
    <property type="project" value="UniProtKB-SubCell"/>
</dbReference>
<evidence type="ECO:0000256" key="3">
    <source>
        <dbReference type="ARBA" id="ARBA00013184"/>
    </source>
</evidence>
<dbReference type="AlphaFoldDB" id="A0A5J4Z5S2"/>
<evidence type="ECO:0000313" key="18">
    <source>
        <dbReference type="Proteomes" id="UP000324585"/>
    </source>
</evidence>
<comment type="similarity">
    <text evidence="2 14">Belongs to the MYST (SAS/MOZ) family.</text>
</comment>
<keyword evidence="9" id="KW-0007">Acetylation</keyword>
<keyword evidence="7" id="KW-0862">Zinc</keyword>
<keyword evidence="11" id="KW-0804">Transcription</keyword>
<protein>
    <recommendedName>
        <fullName evidence="3 14">Histone acetyltransferase</fullName>
        <ecNumber evidence="3 14">2.3.1.48</ecNumber>
    </recommendedName>
</protein>
<dbReference type="InterPro" id="IPR025995">
    <property type="entry name" value="Tudor-knot"/>
</dbReference>
<dbReference type="FunFam" id="3.30.60.60:FF:000001">
    <property type="entry name" value="Histone acetyltransferase"/>
    <property type="match status" value="1"/>
</dbReference>
<dbReference type="PROSITE" id="PS51726">
    <property type="entry name" value="MYST_HAT"/>
    <property type="match status" value="1"/>
</dbReference>
<evidence type="ECO:0000256" key="6">
    <source>
        <dbReference type="ARBA" id="ARBA00022771"/>
    </source>
</evidence>
<dbReference type="Pfam" id="PF01853">
    <property type="entry name" value="MOZ_SAS"/>
    <property type="match status" value="1"/>
</dbReference>
<evidence type="ECO:0000313" key="17">
    <source>
        <dbReference type="EMBL" id="KAA8498568.1"/>
    </source>
</evidence>
<dbReference type="Pfam" id="PF17772">
    <property type="entry name" value="zf-MYST"/>
    <property type="match status" value="1"/>
</dbReference>
<dbReference type="GO" id="GO:0003712">
    <property type="term" value="F:transcription coregulator activity"/>
    <property type="evidence" value="ECO:0007669"/>
    <property type="project" value="TreeGrafter"/>
</dbReference>
<dbReference type="InterPro" id="IPR002717">
    <property type="entry name" value="HAT_MYST-type"/>
</dbReference>
<accession>A0A5J4Z5S2</accession>
<evidence type="ECO:0000256" key="10">
    <source>
        <dbReference type="ARBA" id="ARBA00023015"/>
    </source>
</evidence>
<dbReference type="OMA" id="RIRNVEC"/>
<dbReference type="SUPFAM" id="SSF54160">
    <property type="entry name" value="Chromo domain-like"/>
    <property type="match status" value="1"/>
</dbReference>
<dbReference type="EC" id="2.3.1.48" evidence="3 14"/>
<feature type="active site" description="Proton donor/acceptor" evidence="13">
    <location>
        <position position="401"/>
    </location>
</feature>
<keyword evidence="18" id="KW-1185">Reference proteome</keyword>
<keyword evidence="10" id="KW-0805">Transcription regulation</keyword>
<comment type="catalytic activity">
    <reaction evidence="14">
        <text>L-lysyl-[protein] + acetyl-CoA = N(6)-acetyl-L-lysyl-[protein] + CoA + H(+)</text>
        <dbReference type="Rhea" id="RHEA:45948"/>
        <dbReference type="Rhea" id="RHEA-COMP:9752"/>
        <dbReference type="Rhea" id="RHEA-COMP:10731"/>
        <dbReference type="ChEBI" id="CHEBI:15378"/>
        <dbReference type="ChEBI" id="CHEBI:29969"/>
        <dbReference type="ChEBI" id="CHEBI:57287"/>
        <dbReference type="ChEBI" id="CHEBI:57288"/>
        <dbReference type="ChEBI" id="CHEBI:61930"/>
        <dbReference type="EC" id="2.3.1.48"/>
    </reaction>
</comment>
<evidence type="ECO:0000256" key="14">
    <source>
        <dbReference type="RuleBase" id="RU361211"/>
    </source>
</evidence>
<dbReference type="EMBL" id="VRMN01000001">
    <property type="protein sequence ID" value="KAA8498568.1"/>
    <property type="molecule type" value="Genomic_DNA"/>
</dbReference>
<dbReference type="GO" id="GO:0008270">
    <property type="term" value="F:zinc ion binding"/>
    <property type="evidence" value="ECO:0007669"/>
    <property type="project" value="UniProtKB-KW"/>
</dbReference>
<dbReference type="FunFam" id="3.40.630.30:FF:000002">
    <property type="entry name" value="Histone acetyltransferase"/>
    <property type="match status" value="1"/>
</dbReference>
<dbReference type="InterPro" id="IPR036388">
    <property type="entry name" value="WH-like_DNA-bd_sf"/>
</dbReference>
<dbReference type="Gene3D" id="2.30.30.140">
    <property type="match status" value="1"/>
</dbReference>
<dbReference type="Pfam" id="PF11717">
    <property type="entry name" value="Tudor-knot"/>
    <property type="match status" value="1"/>
</dbReference>
<reference evidence="18" key="1">
    <citation type="journal article" date="2019" name="Nat. Commun.">
        <title>Expansion of phycobilisome linker gene families in mesophilic red algae.</title>
        <authorList>
            <person name="Lee J."/>
            <person name="Kim D."/>
            <person name="Bhattacharya D."/>
            <person name="Yoon H.S."/>
        </authorList>
    </citation>
    <scope>NUCLEOTIDE SEQUENCE [LARGE SCALE GENOMIC DNA]</scope>
    <source>
        <strain evidence="18">CCMP 1328</strain>
    </source>
</reference>
<dbReference type="GO" id="GO:0003682">
    <property type="term" value="F:chromatin binding"/>
    <property type="evidence" value="ECO:0007669"/>
    <property type="project" value="TreeGrafter"/>
</dbReference>
<dbReference type="Gene3D" id="3.30.60.60">
    <property type="entry name" value="N-acetyl transferase-like"/>
    <property type="match status" value="1"/>
</dbReference>
<evidence type="ECO:0000256" key="7">
    <source>
        <dbReference type="ARBA" id="ARBA00022833"/>
    </source>
</evidence>
<keyword evidence="5" id="KW-0479">Metal-binding</keyword>
<evidence type="ECO:0000256" key="5">
    <source>
        <dbReference type="ARBA" id="ARBA00022723"/>
    </source>
</evidence>
<evidence type="ECO:0000256" key="12">
    <source>
        <dbReference type="ARBA" id="ARBA00023242"/>
    </source>
</evidence>
<feature type="compositionally biased region" description="Low complexity" evidence="15">
    <location>
        <begin position="14"/>
        <end position="40"/>
    </location>
</feature>
<feature type="compositionally biased region" description="Basic and acidic residues" evidence="15">
    <location>
        <begin position="41"/>
        <end position="56"/>
    </location>
</feature>